<keyword evidence="1 4" id="KW-0808">Transferase</keyword>
<dbReference type="InterPro" id="IPR000182">
    <property type="entry name" value="GNAT_dom"/>
</dbReference>
<dbReference type="SUPFAM" id="SSF55729">
    <property type="entry name" value="Acyl-CoA N-acyltransferases (Nat)"/>
    <property type="match status" value="1"/>
</dbReference>
<evidence type="ECO:0000259" key="3">
    <source>
        <dbReference type="PROSITE" id="PS51186"/>
    </source>
</evidence>
<dbReference type="Gene3D" id="3.40.630.30">
    <property type="match status" value="1"/>
</dbReference>
<evidence type="ECO:0000256" key="1">
    <source>
        <dbReference type="ARBA" id="ARBA00022679"/>
    </source>
</evidence>
<dbReference type="EMBL" id="OBQC01000015">
    <property type="protein sequence ID" value="SOC43232.1"/>
    <property type="molecule type" value="Genomic_DNA"/>
</dbReference>
<dbReference type="GO" id="GO:0016747">
    <property type="term" value="F:acyltransferase activity, transferring groups other than amino-acyl groups"/>
    <property type="evidence" value="ECO:0007669"/>
    <property type="project" value="InterPro"/>
</dbReference>
<protein>
    <submittedName>
        <fullName evidence="4">Acetyltransferase (GNAT) family protein</fullName>
    </submittedName>
</protein>
<dbReference type="InterPro" id="IPR016181">
    <property type="entry name" value="Acyl_CoA_acyltransferase"/>
</dbReference>
<dbReference type="AlphaFoldDB" id="A0A285UN36"/>
<dbReference type="Pfam" id="PF00583">
    <property type="entry name" value="Acetyltransf_1"/>
    <property type="match status" value="1"/>
</dbReference>
<name>A0A285UN36_9BACL</name>
<dbReference type="OrthoDB" id="46888at2"/>
<sequence length="178" mass="20863">MLSIRQIYKEDYPAGKKVSYQYTSQKYYEIIYGRTDKGWNFSLVEENFETPFVKELEEEIFEPYKEGAEVYVAEINGEEAAIMVIQKMEWNNTLLLHDLYVKQEFKKNGIGTRLIEKAKERAVKLGVRLITLETQTSNFSAIQFYLKNGFEIIGFNTMSYTNDDVKNKEVRLEMACIV</sequence>
<proteinExistence type="predicted"/>
<dbReference type="CDD" id="cd04301">
    <property type="entry name" value="NAT_SF"/>
    <property type="match status" value="1"/>
</dbReference>
<dbReference type="PANTHER" id="PTHR43420">
    <property type="entry name" value="ACETYLTRANSFERASE"/>
    <property type="match status" value="1"/>
</dbReference>
<dbReference type="RefSeq" id="WP_097150708.1">
    <property type="nucleotide sequence ID" value="NZ_OBQC01000015.1"/>
</dbReference>
<keyword evidence="5" id="KW-1185">Reference proteome</keyword>
<reference evidence="5" key="1">
    <citation type="submission" date="2017-08" db="EMBL/GenBank/DDBJ databases">
        <authorList>
            <person name="Varghese N."/>
            <person name="Submissions S."/>
        </authorList>
    </citation>
    <scope>NUCLEOTIDE SEQUENCE [LARGE SCALE GENOMIC DNA]</scope>
    <source>
        <strain evidence="5">JC23</strain>
    </source>
</reference>
<evidence type="ECO:0000313" key="4">
    <source>
        <dbReference type="EMBL" id="SOC43232.1"/>
    </source>
</evidence>
<organism evidence="4 5">
    <name type="scientific">Ureibacillus acetophenoni</name>
    <dbReference type="NCBI Taxonomy" id="614649"/>
    <lineage>
        <taxon>Bacteria</taxon>
        <taxon>Bacillati</taxon>
        <taxon>Bacillota</taxon>
        <taxon>Bacilli</taxon>
        <taxon>Bacillales</taxon>
        <taxon>Caryophanaceae</taxon>
        <taxon>Ureibacillus</taxon>
    </lineage>
</organism>
<keyword evidence="2" id="KW-0012">Acyltransferase</keyword>
<evidence type="ECO:0000256" key="2">
    <source>
        <dbReference type="ARBA" id="ARBA00023315"/>
    </source>
</evidence>
<evidence type="ECO:0000313" key="5">
    <source>
        <dbReference type="Proteomes" id="UP000219252"/>
    </source>
</evidence>
<dbReference type="PROSITE" id="PS51186">
    <property type="entry name" value="GNAT"/>
    <property type="match status" value="1"/>
</dbReference>
<feature type="domain" description="N-acetyltransferase" evidence="3">
    <location>
        <begin position="31"/>
        <end position="177"/>
    </location>
</feature>
<accession>A0A285UN36</accession>
<dbReference type="InterPro" id="IPR050680">
    <property type="entry name" value="YpeA/RimI_acetyltransf"/>
</dbReference>
<dbReference type="Proteomes" id="UP000219252">
    <property type="component" value="Unassembled WGS sequence"/>
</dbReference>
<gene>
    <name evidence="4" type="ORF">SAMN05877842_11531</name>
</gene>